<dbReference type="EMBL" id="CP126208">
    <property type="protein sequence ID" value="WIA09598.1"/>
    <property type="molecule type" value="Genomic_DNA"/>
</dbReference>
<evidence type="ECO:0000259" key="6">
    <source>
        <dbReference type="Pfam" id="PF00462"/>
    </source>
</evidence>
<evidence type="ECO:0000256" key="5">
    <source>
        <dbReference type="ARBA" id="ARBA00023284"/>
    </source>
</evidence>
<dbReference type="PANTHER" id="PTHR45694:SF5">
    <property type="entry name" value="GLUTAREDOXIN 2"/>
    <property type="match status" value="1"/>
</dbReference>
<evidence type="ECO:0000313" key="7">
    <source>
        <dbReference type="EMBL" id="WIA09598.1"/>
    </source>
</evidence>
<dbReference type="InterPro" id="IPR011767">
    <property type="entry name" value="GLR_AS"/>
</dbReference>
<proteinExistence type="inferred from homology"/>
<dbReference type="NCBIfam" id="TIGR02180">
    <property type="entry name" value="GRX_euk"/>
    <property type="match status" value="1"/>
</dbReference>
<feature type="domain" description="Glutaredoxin" evidence="6">
    <location>
        <begin position="19"/>
        <end position="89"/>
    </location>
</feature>
<dbReference type="Gene3D" id="3.40.30.10">
    <property type="entry name" value="Glutaredoxin"/>
    <property type="match status" value="1"/>
</dbReference>
<dbReference type="Proteomes" id="UP001244341">
    <property type="component" value="Chromosome 1b"/>
</dbReference>
<accession>A0ABY8TKG5</accession>
<evidence type="ECO:0000313" key="8">
    <source>
        <dbReference type="Proteomes" id="UP001244341"/>
    </source>
</evidence>
<dbReference type="InterPro" id="IPR011899">
    <property type="entry name" value="Glutaredoxin_euk/vir"/>
</dbReference>
<evidence type="ECO:0000256" key="3">
    <source>
        <dbReference type="ARBA" id="ARBA00022982"/>
    </source>
</evidence>
<keyword evidence="8" id="KW-1185">Reference proteome</keyword>
<dbReference type="InterPro" id="IPR014025">
    <property type="entry name" value="Glutaredoxin_subgr"/>
</dbReference>
<gene>
    <name evidence="7" type="ORF">OEZ85_008990</name>
</gene>
<evidence type="ECO:0000256" key="1">
    <source>
        <dbReference type="ARBA" id="ARBA00007190"/>
    </source>
</evidence>
<keyword evidence="4" id="KW-1015">Disulfide bond</keyword>
<keyword evidence="2" id="KW-0813">Transport</keyword>
<organism evidence="7 8">
    <name type="scientific">Tetradesmus obliquus</name>
    <name type="common">Green alga</name>
    <name type="synonym">Acutodesmus obliquus</name>
    <dbReference type="NCBI Taxonomy" id="3088"/>
    <lineage>
        <taxon>Eukaryota</taxon>
        <taxon>Viridiplantae</taxon>
        <taxon>Chlorophyta</taxon>
        <taxon>core chlorophytes</taxon>
        <taxon>Chlorophyceae</taxon>
        <taxon>CS clade</taxon>
        <taxon>Sphaeropleales</taxon>
        <taxon>Scenedesmaceae</taxon>
        <taxon>Tetradesmus</taxon>
    </lineage>
</organism>
<dbReference type="PRINTS" id="PR00160">
    <property type="entry name" value="GLUTAREDOXIN"/>
</dbReference>
<dbReference type="SUPFAM" id="SSF52833">
    <property type="entry name" value="Thioredoxin-like"/>
    <property type="match status" value="1"/>
</dbReference>
<evidence type="ECO:0000256" key="4">
    <source>
        <dbReference type="ARBA" id="ARBA00023157"/>
    </source>
</evidence>
<sequence>MPTEQALTFVNNKIKNNKVVVFSKTYCPYCIKAKKVLASLVKPDQMEVIELDNMQPGGADPTIIEIQDALYEVTGARSVPRVFVGGEFIGGGDDTAAKAASGELAAKLKAIGL</sequence>
<dbReference type="Pfam" id="PF00462">
    <property type="entry name" value="Glutaredoxin"/>
    <property type="match status" value="1"/>
</dbReference>
<dbReference type="PROSITE" id="PS00195">
    <property type="entry name" value="GLUTAREDOXIN_1"/>
    <property type="match status" value="1"/>
</dbReference>
<reference evidence="7 8" key="1">
    <citation type="submission" date="2023-05" db="EMBL/GenBank/DDBJ databases">
        <title>A 100% complete, gapless, phased diploid assembly of the Scenedesmus obliquus UTEX 3031 genome.</title>
        <authorList>
            <person name="Biondi T.C."/>
            <person name="Hanschen E.R."/>
            <person name="Kwon T."/>
            <person name="Eng W."/>
            <person name="Kruse C.P.S."/>
            <person name="Koehler S.I."/>
            <person name="Kunde Y."/>
            <person name="Gleasner C.D."/>
            <person name="You Mak K.T."/>
            <person name="Polle J."/>
            <person name="Hovde B.T."/>
            <person name="Starkenburg S.R."/>
        </authorList>
    </citation>
    <scope>NUCLEOTIDE SEQUENCE [LARGE SCALE GENOMIC DNA]</scope>
    <source>
        <strain evidence="7 8">DOE0152z</strain>
    </source>
</reference>
<keyword evidence="5" id="KW-0676">Redox-active center</keyword>
<comment type="similarity">
    <text evidence="1">Belongs to the glutaredoxin family. CPYC subfamily.</text>
</comment>
<evidence type="ECO:0000256" key="2">
    <source>
        <dbReference type="ARBA" id="ARBA00022448"/>
    </source>
</evidence>
<dbReference type="PROSITE" id="PS51354">
    <property type="entry name" value="GLUTAREDOXIN_2"/>
    <property type="match status" value="1"/>
</dbReference>
<dbReference type="InterPro" id="IPR036249">
    <property type="entry name" value="Thioredoxin-like_sf"/>
</dbReference>
<dbReference type="PANTHER" id="PTHR45694">
    <property type="entry name" value="GLUTAREDOXIN 2"/>
    <property type="match status" value="1"/>
</dbReference>
<keyword evidence="3" id="KW-0249">Electron transport</keyword>
<protein>
    <recommendedName>
        <fullName evidence="6">Glutaredoxin domain-containing protein</fullName>
    </recommendedName>
</protein>
<dbReference type="InterPro" id="IPR002109">
    <property type="entry name" value="Glutaredoxin"/>
</dbReference>
<name>A0ABY8TKG5_TETOB</name>
<dbReference type="CDD" id="cd03419">
    <property type="entry name" value="GRX_GRXh_1_2_like"/>
    <property type="match status" value="1"/>
</dbReference>